<keyword evidence="9" id="KW-0804">Transcription</keyword>
<keyword evidence="3 12" id="KW-0479">Metal-binding</keyword>
<dbReference type="InterPro" id="IPR012934">
    <property type="entry name" value="Znf_AD"/>
</dbReference>
<evidence type="ECO:0000256" key="3">
    <source>
        <dbReference type="ARBA" id="ARBA00022723"/>
    </source>
</evidence>
<evidence type="ECO:0000256" key="6">
    <source>
        <dbReference type="ARBA" id="ARBA00022833"/>
    </source>
</evidence>
<dbReference type="FunFam" id="3.30.160.60:FF:000065">
    <property type="entry name" value="B-cell CLL/lymphoma 6, member B"/>
    <property type="match status" value="1"/>
</dbReference>
<dbReference type="GO" id="GO:0005634">
    <property type="term" value="C:nucleus"/>
    <property type="evidence" value="ECO:0007669"/>
    <property type="project" value="UniProtKB-SubCell"/>
</dbReference>
<evidence type="ECO:0000256" key="11">
    <source>
        <dbReference type="PROSITE-ProRule" id="PRU00042"/>
    </source>
</evidence>
<dbReference type="SMART" id="SM00355">
    <property type="entry name" value="ZnF_C2H2"/>
    <property type="match status" value="7"/>
</dbReference>
<evidence type="ECO:0000256" key="10">
    <source>
        <dbReference type="ARBA" id="ARBA00023242"/>
    </source>
</evidence>
<feature type="domain" description="C2H2-type" evidence="13">
    <location>
        <begin position="318"/>
        <end position="345"/>
    </location>
</feature>
<feature type="binding site" evidence="12">
    <location>
        <position position="18"/>
    </location>
    <ligand>
        <name>Zn(2+)</name>
        <dbReference type="ChEBI" id="CHEBI:29105"/>
    </ligand>
</feature>
<feature type="binding site" evidence="12">
    <location>
        <position position="21"/>
    </location>
    <ligand>
        <name>Zn(2+)</name>
        <dbReference type="ChEBI" id="CHEBI:29105"/>
    </ligand>
</feature>
<reference evidence="15" key="1">
    <citation type="submission" date="2015-12" db="EMBL/GenBank/DDBJ databases">
        <title>De novo transcriptome assembly of four potential Pierce s Disease insect vectors from Arizona vineyards.</title>
        <authorList>
            <person name="Tassone E.E."/>
        </authorList>
    </citation>
    <scope>NUCLEOTIDE SEQUENCE</scope>
</reference>
<evidence type="ECO:0000313" key="15">
    <source>
        <dbReference type="EMBL" id="JAS30791.1"/>
    </source>
</evidence>
<comment type="function">
    <text evidence="1">May be involved in transcriptional regulation.</text>
</comment>
<protein>
    <recommendedName>
        <fullName evidence="16">Protein krueppel</fullName>
    </recommendedName>
</protein>
<feature type="binding site" evidence="12">
    <location>
        <position position="81"/>
    </location>
    <ligand>
        <name>Zn(2+)</name>
        <dbReference type="ChEBI" id="CHEBI:29105"/>
    </ligand>
</feature>
<dbReference type="PANTHER" id="PTHR24394">
    <property type="entry name" value="ZINC FINGER PROTEIN"/>
    <property type="match status" value="1"/>
</dbReference>
<dbReference type="FunFam" id="3.30.160.60:FF:000744">
    <property type="entry name" value="zinc finger E-box-binding homeobox 1"/>
    <property type="match status" value="2"/>
</dbReference>
<keyword evidence="6 12" id="KW-0862">Zinc</keyword>
<proteinExistence type="predicted"/>
<feature type="domain" description="C2H2-type" evidence="13">
    <location>
        <begin position="289"/>
        <end position="317"/>
    </location>
</feature>
<dbReference type="Gene3D" id="3.40.1800.20">
    <property type="match status" value="1"/>
</dbReference>
<dbReference type="AlphaFoldDB" id="A0A1B6DYQ6"/>
<dbReference type="Pfam" id="PF00096">
    <property type="entry name" value="zf-C2H2"/>
    <property type="match status" value="3"/>
</dbReference>
<feature type="binding site" evidence="12">
    <location>
        <position position="78"/>
    </location>
    <ligand>
        <name>Zn(2+)</name>
        <dbReference type="ChEBI" id="CHEBI:29105"/>
    </ligand>
</feature>
<keyword evidence="5 11" id="KW-0863">Zinc-finger</keyword>
<dbReference type="PANTHER" id="PTHR24394:SF44">
    <property type="entry name" value="ZINC FINGER PROTEIN 271-LIKE"/>
    <property type="match status" value="1"/>
</dbReference>
<evidence type="ECO:0000256" key="2">
    <source>
        <dbReference type="ARBA" id="ARBA00004123"/>
    </source>
</evidence>
<evidence type="ECO:0000256" key="1">
    <source>
        <dbReference type="ARBA" id="ARBA00003767"/>
    </source>
</evidence>
<feature type="domain" description="C2H2-type" evidence="13">
    <location>
        <begin position="346"/>
        <end position="373"/>
    </location>
</feature>
<dbReference type="SUPFAM" id="SSF57667">
    <property type="entry name" value="beta-beta-alpha zinc fingers"/>
    <property type="match status" value="3"/>
</dbReference>
<keyword evidence="4" id="KW-0677">Repeat</keyword>
<feature type="domain" description="C2H2-type" evidence="13">
    <location>
        <begin position="261"/>
        <end position="288"/>
    </location>
</feature>
<keyword evidence="7" id="KW-0805">Transcription regulation</keyword>
<accession>A0A1B6DYQ6</accession>
<gene>
    <name evidence="15" type="ORF">g.7791</name>
</gene>
<dbReference type="SUPFAM" id="SSF57716">
    <property type="entry name" value="Glucocorticoid receptor-like (DNA-binding domain)"/>
    <property type="match status" value="1"/>
</dbReference>
<dbReference type="PROSITE" id="PS51915">
    <property type="entry name" value="ZAD"/>
    <property type="match status" value="1"/>
</dbReference>
<keyword evidence="10" id="KW-0539">Nucleus</keyword>
<dbReference type="SMART" id="SM00868">
    <property type="entry name" value="zf-AD"/>
    <property type="match status" value="1"/>
</dbReference>
<dbReference type="PROSITE" id="PS00028">
    <property type="entry name" value="ZINC_FINGER_C2H2_1"/>
    <property type="match status" value="6"/>
</dbReference>
<name>A0A1B6DYQ6_9HEMI</name>
<dbReference type="GO" id="GO:0000981">
    <property type="term" value="F:DNA-binding transcription factor activity, RNA polymerase II-specific"/>
    <property type="evidence" value="ECO:0007669"/>
    <property type="project" value="TreeGrafter"/>
</dbReference>
<evidence type="ECO:0008006" key="16">
    <source>
        <dbReference type="Google" id="ProtNLM"/>
    </source>
</evidence>
<feature type="domain" description="C2H2-type" evidence="13">
    <location>
        <begin position="206"/>
        <end position="233"/>
    </location>
</feature>
<dbReference type="GO" id="GO:0003677">
    <property type="term" value="F:DNA binding"/>
    <property type="evidence" value="ECO:0007669"/>
    <property type="project" value="UniProtKB-KW"/>
</dbReference>
<comment type="subcellular location">
    <subcellularLocation>
        <location evidence="2">Nucleus</location>
    </subcellularLocation>
</comment>
<keyword evidence="8" id="KW-0238">DNA-binding</keyword>
<organism evidence="15">
    <name type="scientific">Clastoptera arizonana</name>
    <name type="common">Arizona spittle bug</name>
    <dbReference type="NCBI Taxonomy" id="38151"/>
    <lineage>
        <taxon>Eukaryota</taxon>
        <taxon>Metazoa</taxon>
        <taxon>Ecdysozoa</taxon>
        <taxon>Arthropoda</taxon>
        <taxon>Hexapoda</taxon>
        <taxon>Insecta</taxon>
        <taxon>Pterygota</taxon>
        <taxon>Neoptera</taxon>
        <taxon>Paraneoptera</taxon>
        <taxon>Hemiptera</taxon>
        <taxon>Auchenorrhyncha</taxon>
        <taxon>Cercopoidea</taxon>
        <taxon>Clastopteridae</taxon>
        <taxon>Clastoptera</taxon>
    </lineage>
</organism>
<dbReference type="FunFam" id="3.30.160.60:FF:000446">
    <property type="entry name" value="Zinc finger protein"/>
    <property type="match status" value="1"/>
</dbReference>
<evidence type="ECO:0000259" key="14">
    <source>
        <dbReference type="PROSITE" id="PS51915"/>
    </source>
</evidence>
<dbReference type="Pfam" id="PF13912">
    <property type="entry name" value="zf-C2H2_6"/>
    <property type="match status" value="2"/>
</dbReference>
<evidence type="ECO:0000256" key="7">
    <source>
        <dbReference type="ARBA" id="ARBA00023015"/>
    </source>
</evidence>
<evidence type="ECO:0000259" key="13">
    <source>
        <dbReference type="PROSITE" id="PS50157"/>
    </source>
</evidence>
<feature type="domain" description="ZAD" evidence="14">
    <location>
        <begin position="16"/>
        <end position="105"/>
    </location>
</feature>
<feature type="domain" description="C2H2-type" evidence="13">
    <location>
        <begin position="374"/>
        <end position="401"/>
    </location>
</feature>
<dbReference type="GO" id="GO:0008270">
    <property type="term" value="F:zinc ion binding"/>
    <property type="evidence" value="ECO:0007669"/>
    <property type="project" value="UniProtKB-UniRule"/>
</dbReference>
<dbReference type="Pfam" id="PF07776">
    <property type="entry name" value="zf-AD"/>
    <property type="match status" value="1"/>
</dbReference>
<dbReference type="InterPro" id="IPR013087">
    <property type="entry name" value="Znf_C2H2_type"/>
</dbReference>
<evidence type="ECO:0000256" key="5">
    <source>
        <dbReference type="ARBA" id="ARBA00022771"/>
    </source>
</evidence>
<evidence type="ECO:0000256" key="4">
    <source>
        <dbReference type="ARBA" id="ARBA00022737"/>
    </source>
</evidence>
<dbReference type="FunFam" id="3.30.160.60:FF:000097">
    <property type="entry name" value="Zinc finger protein"/>
    <property type="match status" value="1"/>
</dbReference>
<dbReference type="FunFam" id="3.30.160.60:FF:000145">
    <property type="entry name" value="Zinc finger protein 574"/>
    <property type="match status" value="1"/>
</dbReference>
<dbReference type="EMBL" id="GEDC01006507">
    <property type="protein sequence ID" value="JAS30791.1"/>
    <property type="molecule type" value="Transcribed_RNA"/>
</dbReference>
<dbReference type="PROSITE" id="PS50157">
    <property type="entry name" value="ZINC_FINGER_C2H2_2"/>
    <property type="match status" value="6"/>
</dbReference>
<evidence type="ECO:0000256" key="12">
    <source>
        <dbReference type="PROSITE-ProRule" id="PRU01263"/>
    </source>
</evidence>
<dbReference type="InterPro" id="IPR036236">
    <property type="entry name" value="Znf_C2H2_sf"/>
</dbReference>
<dbReference type="Gene3D" id="3.30.160.60">
    <property type="entry name" value="Classic Zinc Finger"/>
    <property type="match status" value="6"/>
</dbReference>
<sequence>MEIELKQPKLKGKPSKPCRLCGKSSHSYKNIFKGFIKITENSSRLKKTNYSFKPIQVVIQECLNFQIKKEKVFTNIICSKCISKLTSWSAFYYSCMQQQLIYDVQIASIGSGTSQNINDDKNITQTIPNECDKSNTSQSISDEENNGIELEVIENTCTIKDQIFDSVSPEKSIIKKNVNKCSNCKCTFKNLEEKSYHRSVDSTCIFVCTTCSKEFSSKDSLRNHMDIHSNSSFCCHVCGLLYPTKKGLQNHFYNHKINPRFQCNYCAKIFRDSSDLRKHIRTHTGERPYKCSICSAEFTQQQLLTRHFECVHEKIKRFSCSVCDKSFLLKSHVTDHMMLHSGERNEICDICNKGFISSSALKRHKRNHTGEKPYSCSECGKRFADCSNRKRHIVLHHQSTSIGFNKKKDQSALCQNPDLDSPDEPIKPIHTLRTFLEDPELLLGNLSDKREDEIDNNDDDVFQDFSETINFNGQSSENNTMTLTVIGEDDNRTLEILSSHNLLQYNNILQKIEEGNDLEIKNNLISEELEQSDPDINKFDEFQIYSQTDIDKNKEIDTIQCHNLNSSDVLNLELALGQADGQQRWAADILNIAPCETQSILKMLNNQGAVLLTFPENEEFST</sequence>
<evidence type="ECO:0000256" key="8">
    <source>
        <dbReference type="ARBA" id="ARBA00023125"/>
    </source>
</evidence>
<evidence type="ECO:0000256" key="9">
    <source>
        <dbReference type="ARBA" id="ARBA00023163"/>
    </source>
</evidence>